<dbReference type="InterPro" id="IPR001849">
    <property type="entry name" value="PH_domain"/>
</dbReference>
<feature type="region of interest" description="Disordered" evidence="2">
    <location>
        <begin position="113"/>
        <end position="154"/>
    </location>
</feature>
<feature type="region of interest" description="Disordered" evidence="2">
    <location>
        <begin position="215"/>
        <end position="253"/>
    </location>
</feature>
<dbReference type="EMBL" id="HG316454">
    <property type="protein sequence ID" value="CDF87379.1"/>
    <property type="molecule type" value="Genomic_DNA"/>
</dbReference>
<evidence type="ECO:0000256" key="2">
    <source>
        <dbReference type="SAM" id="MobiDB-lite"/>
    </source>
</evidence>
<keyword evidence="6" id="KW-1185">Reference proteome</keyword>
<dbReference type="InterPro" id="IPR057379">
    <property type="entry name" value="PH_SPO71"/>
</dbReference>
<evidence type="ECO:0000256" key="1">
    <source>
        <dbReference type="SAM" id="Coils"/>
    </source>
</evidence>
<dbReference type="InterPro" id="IPR029217">
    <property type="entry name" value="Spo7_2_N"/>
</dbReference>
<dbReference type="AlphaFoldDB" id="A0A8J2SX38"/>
<dbReference type="SUPFAM" id="SSF50729">
    <property type="entry name" value="PH domain-like"/>
    <property type="match status" value="1"/>
</dbReference>
<dbReference type="Pfam" id="PF23207">
    <property type="entry name" value="PH_SPO71"/>
    <property type="match status" value="1"/>
</dbReference>
<feature type="compositionally biased region" description="Basic and acidic residues" evidence="2">
    <location>
        <begin position="143"/>
        <end position="154"/>
    </location>
</feature>
<dbReference type="Pfam" id="PF15407">
    <property type="entry name" value="Spo7_2_N"/>
    <property type="match status" value="1"/>
</dbReference>
<dbReference type="GO" id="GO:1902657">
    <property type="term" value="P:protein localization to prospore membrane"/>
    <property type="evidence" value="ECO:0007669"/>
    <property type="project" value="InterPro"/>
</dbReference>
<dbReference type="SMART" id="SM01316">
    <property type="entry name" value="Spo7_2_N"/>
    <property type="match status" value="1"/>
</dbReference>
<organism evidence="5 6">
    <name type="scientific">Zygosaccharomyces bailii (strain CLIB 213 / ATCC 58445 / CBS 680 / BCRC 21525 / NBRC 1098 / NCYC 1416 / NRRL Y-2227)</name>
    <dbReference type="NCBI Taxonomy" id="1333698"/>
    <lineage>
        <taxon>Eukaryota</taxon>
        <taxon>Fungi</taxon>
        <taxon>Dikarya</taxon>
        <taxon>Ascomycota</taxon>
        <taxon>Saccharomycotina</taxon>
        <taxon>Saccharomycetes</taxon>
        <taxon>Saccharomycetales</taxon>
        <taxon>Saccharomycetaceae</taxon>
        <taxon>Zygosaccharomyces</taxon>
    </lineage>
</organism>
<dbReference type="OrthoDB" id="5579281at2759"/>
<evidence type="ECO:0000313" key="6">
    <source>
        <dbReference type="Proteomes" id="UP000019375"/>
    </source>
</evidence>
<reference evidence="6" key="1">
    <citation type="journal article" date="2013" name="Genome Announc.">
        <title>Genome sequence of the food spoilage yeast Zygosaccharomyces bailii CLIB 213(T).</title>
        <authorList>
            <person name="Galeote V."/>
            <person name="Bigey F."/>
            <person name="Devillers H."/>
            <person name="Neuveglise C."/>
            <person name="Dequin S."/>
        </authorList>
    </citation>
    <scope>NUCLEOTIDE SEQUENCE [LARGE SCALE GENOMIC DNA]</scope>
    <source>
        <strain evidence="6">CLIB 213 / ATCC 58445 / CBS 680 / CCRC 21525 / NBRC 1098 / NCYC 1416 / NRRL Y-2227</strain>
    </source>
</reference>
<accession>A0A8J2SX38</accession>
<name>A0A8J2SX38_ZYGB2</name>
<dbReference type="Proteomes" id="UP000019375">
    <property type="component" value="Unassembled WGS sequence"/>
</dbReference>
<feature type="compositionally biased region" description="Polar residues" evidence="2">
    <location>
        <begin position="128"/>
        <end position="141"/>
    </location>
</feature>
<feature type="region of interest" description="Disordered" evidence="2">
    <location>
        <begin position="1179"/>
        <end position="1204"/>
    </location>
</feature>
<sequence>MTLTTKEIISIVFNDDQYIQHVNSHSLGENAHWKVIEIPRSSFTAFRLSYASPIELSLSSKTVLLGGIPSQWYHAQRNSIRNCLGKMKNSKLREKMGKESDYGIRAIYHEDKSAVEQPLGESSKDTQRSTNCRKSSVTGPRQNPKEFRHASTTTVKDRICSLENKSQTSPFLPAIDFYRIASPGERPLLQREGYTSGDLPTVPLESTNVLRNWLTRNKDREDNAQDTAERSGKNDNHTIKNGDTSFDSSVEGLGAPYDNLREFSGLKDREKTLDQLYKEQEQNEKEMNRLLNTTNAYWDETKKDGQSDETYVSVITDPSDVKETERSAVPAASTTLPYTEPTISANEDAKVFESFNDRVNQSISFGIPLHLKGQKALIDDALESGLNDAQSTKRRVVFLKALASSKDFKKLSVLAPEPEKVPLSKVESHTRHEHSSNYKLHGRRLKSANVKTKGIFSKFKQRASKKCGTYYSSHGHSDRKGPVLMMDKMLVMVKTAVNQRNPILDFSESEPLDTRVADRWREYIVIARQTNQPDRPILLQFCRHSSWHKNLQEQDPGSGNSLDFYLDKSCVVGLYSILDKTIFIEKPDDKYFDHYLGELHEFDDHDLSPLKFYILRCSTLMSSGKWNDFLRSAVGIKSMPSRISLRVPEAGVAFSVHFTQQLTRELEQMEIQERSILKIACLPRGYRVFQVPIIRYLLATVYDKLKDAGFTDVIKGWEKANVVMGVNFRHYDLINWCPGHQSHSLRSTCSLFQPHLLEFRPYAYCGRKLKLASGATVLEQTPIEGFLLRLTNQEGSDKDFLGNPHLIPTYFFTSENLLFSMAFAESTPPVPLELLISASDSLDPTALGDRLNEIPQVFEQNPYPLDLNSHIEWLNGTLDQEKFILNDFFAFKCFNRRIIQIIKSEAVIDLTEIEDIYQGSVTEVNSHELTYKSYALARSTFWRNEISVPETAKSIIILRHKNGLFLKLLAPNAAIGKEWVVRLKQLVFYWKEKQISELHKLWSTKMRNITNLQIEEEQEANVNGRTPKWVTDRGVTDPTIYNVNALAVLRPMLHKGILYQKPKKHAVFSKYMVVLVPGFLILYHSYRRSKTGFAKNSFDHRHYMTVPIEHCYVYSGTLTELDLLDRSRDFDELNPGTHALPRIYSDGWASSETETSRCFTLWFGKKRFLSRSSKNLQSEKDYQNEIPKMSDLKSEPQGGNTHNPNMLKMIRQLGVSGRSMVFMARSRQERDLWVLSLFYEMERLKNFE</sequence>
<proteinExistence type="predicted"/>
<feature type="domain" description="PH" evidence="3">
    <location>
        <begin position="1052"/>
        <end position="1244"/>
    </location>
</feature>
<feature type="compositionally biased region" description="Basic and acidic residues" evidence="2">
    <location>
        <begin position="1179"/>
        <end position="1194"/>
    </location>
</feature>
<feature type="compositionally biased region" description="Basic and acidic residues" evidence="2">
    <location>
        <begin position="216"/>
        <end position="240"/>
    </location>
</feature>
<dbReference type="PANTHER" id="PTHR28076:SF1">
    <property type="entry name" value="PROSPORE MEMBRANE ADAPTER PROTEIN SPO71"/>
    <property type="match status" value="1"/>
</dbReference>
<keyword evidence="1" id="KW-0175">Coiled coil</keyword>
<dbReference type="InterPro" id="IPR039486">
    <property type="entry name" value="Mug56/Spo71_PH"/>
</dbReference>
<dbReference type="Pfam" id="PF15404">
    <property type="entry name" value="PH_4"/>
    <property type="match status" value="1"/>
</dbReference>
<dbReference type="SMART" id="SM00233">
    <property type="entry name" value="PH"/>
    <property type="match status" value="1"/>
</dbReference>
<dbReference type="GO" id="GO:0005628">
    <property type="term" value="C:prospore membrane"/>
    <property type="evidence" value="ECO:0007669"/>
    <property type="project" value="TreeGrafter"/>
</dbReference>
<evidence type="ECO:0000259" key="4">
    <source>
        <dbReference type="SMART" id="SM01316"/>
    </source>
</evidence>
<gene>
    <name evidence="5" type="ORF">BN860_05050g</name>
</gene>
<dbReference type="InterPro" id="IPR040345">
    <property type="entry name" value="Mug56/Spo71"/>
</dbReference>
<feature type="domain" description="Sporulation-specific protein 71 N-terminal" evidence="4">
    <location>
        <begin position="34"/>
        <end position="100"/>
    </location>
</feature>
<dbReference type="PANTHER" id="PTHR28076">
    <property type="entry name" value="SPORULATION-SPECIFIC PROTEIN 71"/>
    <property type="match status" value="1"/>
</dbReference>
<evidence type="ECO:0000259" key="3">
    <source>
        <dbReference type="SMART" id="SM00233"/>
    </source>
</evidence>
<evidence type="ECO:0000313" key="5">
    <source>
        <dbReference type="EMBL" id="CDF87379.1"/>
    </source>
</evidence>
<feature type="coiled-coil region" evidence="1">
    <location>
        <begin position="266"/>
        <end position="293"/>
    </location>
</feature>
<protein>
    <submittedName>
        <fullName evidence="5">BN860_05050g1_1</fullName>
    </submittedName>
</protein>